<dbReference type="GO" id="GO:0016020">
    <property type="term" value="C:membrane"/>
    <property type="evidence" value="ECO:0007669"/>
    <property type="project" value="UniProtKB-SubCell"/>
</dbReference>
<dbReference type="AlphaFoldDB" id="X1LB97"/>
<evidence type="ECO:0000256" key="4">
    <source>
        <dbReference type="ARBA" id="ARBA00022989"/>
    </source>
</evidence>
<evidence type="ECO:0000256" key="5">
    <source>
        <dbReference type="ARBA" id="ARBA00023136"/>
    </source>
</evidence>
<dbReference type="EMBL" id="BARV01000543">
    <property type="protein sequence ID" value="GAH99699.1"/>
    <property type="molecule type" value="Genomic_DNA"/>
</dbReference>
<keyword evidence="4 6" id="KW-1133">Transmembrane helix</keyword>
<sequence length="70" mass="7549">MAGLGFGQGLTGAWWLLVGAIGLLILGCFFAKKARIATLYTLPELVERQYNRRVGLAASILIVITWTGVV</sequence>
<feature type="non-terminal residue" evidence="7">
    <location>
        <position position="70"/>
    </location>
</feature>
<feature type="transmembrane region" description="Helical" evidence="6">
    <location>
        <begin position="52"/>
        <end position="69"/>
    </location>
</feature>
<comment type="similarity">
    <text evidence="2">Belongs to the sodium:solute symporter (SSF) (TC 2.A.21) family.</text>
</comment>
<organism evidence="7">
    <name type="scientific">marine sediment metagenome</name>
    <dbReference type="NCBI Taxonomy" id="412755"/>
    <lineage>
        <taxon>unclassified sequences</taxon>
        <taxon>metagenomes</taxon>
        <taxon>ecological metagenomes</taxon>
    </lineage>
</organism>
<gene>
    <name evidence="7" type="ORF">S06H3_01985</name>
</gene>
<evidence type="ECO:0000256" key="2">
    <source>
        <dbReference type="ARBA" id="ARBA00006434"/>
    </source>
</evidence>
<dbReference type="Gene3D" id="1.20.1730.10">
    <property type="entry name" value="Sodium/glucose cotransporter"/>
    <property type="match status" value="1"/>
</dbReference>
<dbReference type="GO" id="GO:0022857">
    <property type="term" value="F:transmembrane transporter activity"/>
    <property type="evidence" value="ECO:0007669"/>
    <property type="project" value="InterPro"/>
</dbReference>
<proteinExistence type="inferred from homology"/>
<dbReference type="InterPro" id="IPR001734">
    <property type="entry name" value="Na/solute_symporter"/>
</dbReference>
<protein>
    <submittedName>
        <fullName evidence="7">Uncharacterized protein</fullName>
    </submittedName>
</protein>
<feature type="transmembrane region" description="Helical" evidence="6">
    <location>
        <begin position="12"/>
        <end position="31"/>
    </location>
</feature>
<dbReference type="Pfam" id="PF00474">
    <property type="entry name" value="SSF"/>
    <property type="match status" value="1"/>
</dbReference>
<evidence type="ECO:0000256" key="3">
    <source>
        <dbReference type="ARBA" id="ARBA00022692"/>
    </source>
</evidence>
<evidence type="ECO:0000313" key="7">
    <source>
        <dbReference type="EMBL" id="GAH99699.1"/>
    </source>
</evidence>
<keyword evidence="3 6" id="KW-0812">Transmembrane</keyword>
<accession>X1LB97</accession>
<comment type="caution">
    <text evidence="7">The sequence shown here is derived from an EMBL/GenBank/DDBJ whole genome shotgun (WGS) entry which is preliminary data.</text>
</comment>
<evidence type="ECO:0000256" key="1">
    <source>
        <dbReference type="ARBA" id="ARBA00004141"/>
    </source>
</evidence>
<keyword evidence="5 6" id="KW-0472">Membrane</keyword>
<comment type="subcellular location">
    <subcellularLocation>
        <location evidence="1">Membrane</location>
        <topology evidence="1">Multi-pass membrane protein</topology>
    </subcellularLocation>
</comment>
<reference evidence="7" key="1">
    <citation type="journal article" date="2014" name="Front. Microbiol.">
        <title>High frequency of phylogenetically diverse reductive dehalogenase-homologous genes in deep subseafloor sedimentary metagenomes.</title>
        <authorList>
            <person name="Kawai M."/>
            <person name="Futagami T."/>
            <person name="Toyoda A."/>
            <person name="Takaki Y."/>
            <person name="Nishi S."/>
            <person name="Hori S."/>
            <person name="Arai W."/>
            <person name="Tsubouchi T."/>
            <person name="Morono Y."/>
            <person name="Uchiyama I."/>
            <person name="Ito T."/>
            <person name="Fujiyama A."/>
            <person name="Inagaki F."/>
            <person name="Takami H."/>
        </authorList>
    </citation>
    <scope>NUCLEOTIDE SEQUENCE</scope>
    <source>
        <strain evidence="7">Expedition CK06-06</strain>
    </source>
</reference>
<dbReference type="InterPro" id="IPR038377">
    <property type="entry name" value="Na/Glc_symporter_sf"/>
</dbReference>
<name>X1LB97_9ZZZZ</name>
<evidence type="ECO:0000256" key="6">
    <source>
        <dbReference type="SAM" id="Phobius"/>
    </source>
</evidence>